<dbReference type="AlphaFoldDB" id="A0A2T2XKS0"/>
<gene>
    <name evidence="2" type="ORF">C7B46_02725</name>
</gene>
<accession>A0A2T2XKS0</accession>
<dbReference type="EMBL" id="PXYW01000004">
    <property type="protein sequence ID" value="PSR35085.1"/>
    <property type="molecule type" value="Genomic_DNA"/>
</dbReference>
<reference evidence="2 3" key="1">
    <citation type="journal article" date="2014" name="BMC Genomics">
        <title>Comparison of environmental and isolate Sulfobacillus genomes reveals diverse carbon, sulfur, nitrogen, and hydrogen metabolisms.</title>
        <authorList>
            <person name="Justice N.B."/>
            <person name="Norman A."/>
            <person name="Brown C.T."/>
            <person name="Singh A."/>
            <person name="Thomas B.C."/>
            <person name="Banfield J.F."/>
        </authorList>
    </citation>
    <scope>NUCLEOTIDE SEQUENCE [LARGE SCALE GENOMIC DNA]</scope>
    <source>
        <strain evidence="2">AMDSBA4</strain>
    </source>
</reference>
<proteinExistence type="predicted"/>
<dbReference type="Proteomes" id="UP000242972">
    <property type="component" value="Unassembled WGS sequence"/>
</dbReference>
<evidence type="ECO:0000313" key="3">
    <source>
        <dbReference type="Proteomes" id="UP000242972"/>
    </source>
</evidence>
<organism evidence="2 3">
    <name type="scientific">Sulfobacillus benefaciens</name>
    <dbReference type="NCBI Taxonomy" id="453960"/>
    <lineage>
        <taxon>Bacteria</taxon>
        <taxon>Bacillati</taxon>
        <taxon>Bacillota</taxon>
        <taxon>Clostridia</taxon>
        <taxon>Eubacteriales</taxon>
        <taxon>Clostridiales Family XVII. Incertae Sedis</taxon>
        <taxon>Sulfobacillus</taxon>
    </lineage>
</organism>
<evidence type="ECO:0000313" key="2">
    <source>
        <dbReference type="EMBL" id="PSR35085.1"/>
    </source>
</evidence>
<feature type="non-terminal residue" evidence="2">
    <location>
        <position position="1"/>
    </location>
</feature>
<dbReference type="SUPFAM" id="SSF56524">
    <property type="entry name" value="Oxidoreductase molybdopterin-binding domain"/>
    <property type="match status" value="1"/>
</dbReference>
<dbReference type="Gene3D" id="3.90.420.10">
    <property type="entry name" value="Oxidoreductase, molybdopterin-binding domain"/>
    <property type="match status" value="1"/>
</dbReference>
<comment type="caution">
    <text evidence="2">The sequence shown here is derived from an EMBL/GenBank/DDBJ whole genome shotgun (WGS) entry which is preliminary data.</text>
</comment>
<dbReference type="InterPro" id="IPR036374">
    <property type="entry name" value="OxRdtase_Mopterin-bd_sf"/>
</dbReference>
<name>A0A2T2XKS0_9FIRM</name>
<sequence>GIFVIWVAYHLVVHWPVAVNKNRQPRINVSRRRVLRWLVGAVATASVLEAVPSVLTMVSGRVFQKGSNNGALPGFVPYTVVGGYPNIALKTWRLTVDGIPNPQHFTMEQLVAFGVERRHINFQCVTGWAVDGVEFTGIDLAEFLSAVGWKPVDHPWLLFYSGDGVYTESLSAEQISQYRPLLAYQIDSRPLPQSQGYPLRLLVPGMYGYKSIKWLVRIELANHDVLGFWEQRGYPENAYLGSYMGV</sequence>
<evidence type="ECO:0000259" key="1">
    <source>
        <dbReference type="Pfam" id="PF00174"/>
    </source>
</evidence>
<dbReference type="PANTHER" id="PTHR43032">
    <property type="entry name" value="PROTEIN-METHIONINE-SULFOXIDE REDUCTASE"/>
    <property type="match status" value="1"/>
</dbReference>
<dbReference type="Pfam" id="PF00174">
    <property type="entry name" value="Oxidored_molyb"/>
    <property type="match status" value="1"/>
</dbReference>
<protein>
    <recommendedName>
        <fullName evidence="1">Oxidoreductase molybdopterin-binding domain-containing protein</fullName>
    </recommendedName>
</protein>
<feature type="domain" description="Oxidoreductase molybdopterin-binding" evidence="1">
    <location>
        <begin position="83"/>
        <end position="229"/>
    </location>
</feature>
<dbReference type="InterPro" id="IPR000572">
    <property type="entry name" value="OxRdtase_Mopterin-bd_dom"/>
</dbReference>